<evidence type="ECO:0000313" key="2">
    <source>
        <dbReference type="Proteomes" id="UP000594262"/>
    </source>
</evidence>
<keyword evidence="2" id="KW-1185">Reference proteome</keyword>
<dbReference type="Proteomes" id="UP000594262">
    <property type="component" value="Unplaced"/>
</dbReference>
<proteinExistence type="predicted"/>
<accession>A0A7M5X5K6</accession>
<protein>
    <submittedName>
        <fullName evidence="1">Uncharacterized protein</fullName>
    </submittedName>
</protein>
<sequence>MAHHSEQYKAVFLDEWDDIYPEDLFGNVEIAWVARKVLYYRHRDDHSSDFKAKGFQTIQLGTNLRNTKEIAKRAKINAENTFSTVAVALINPPQVFPKGPPPIFVDSINEAIALERKKNNYDGILVVADYILYQSQPSHKVDPQSSGQIKYWWEFREKDNPFTFLQGKGNVFVTVPSSLHGFDWPTVIIDRKHSSDCNMIMRCKANLYIVGEAQVQEPVDLPFSEYMKLVNVNGTEPTMLLPLKQFARTCLKEIETFKDTSREDTRSLCREMLPFLKEALQAMDKIKTTESEEKTESLWKVLEFFTRMILIKRFTPPRMVQVAYSFLTLGSTLGDLSNNPTVPNREALTKIDFKPIDRSLANCRLYIEALWGALVEDTEEKPEYSWLKNHRRQIFKESKLAILLELFRTI</sequence>
<dbReference type="AlphaFoldDB" id="A0A7M5X5K6"/>
<dbReference type="EnsemblMetazoa" id="CLYHEMT017764.2">
    <property type="protein sequence ID" value="CLYHEMP017764.2"/>
    <property type="gene ID" value="CLYHEMG017764"/>
</dbReference>
<name>A0A7M5X5K6_9CNID</name>
<evidence type="ECO:0000313" key="1">
    <source>
        <dbReference type="EnsemblMetazoa" id="CLYHEMP017764.2"/>
    </source>
</evidence>
<organism evidence="1 2">
    <name type="scientific">Clytia hemisphaerica</name>
    <dbReference type="NCBI Taxonomy" id="252671"/>
    <lineage>
        <taxon>Eukaryota</taxon>
        <taxon>Metazoa</taxon>
        <taxon>Cnidaria</taxon>
        <taxon>Hydrozoa</taxon>
        <taxon>Hydroidolina</taxon>
        <taxon>Leptothecata</taxon>
        <taxon>Obeliida</taxon>
        <taxon>Clytiidae</taxon>
        <taxon>Clytia</taxon>
    </lineage>
</organism>
<reference evidence="1" key="1">
    <citation type="submission" date="2021-01" db="UniProtKB">
        <authorList>
            <consortium name="EnsemblMetazoa"/>
        </authorList>
    </citation>
    <scope>IDENTIFICATION</scope>
</reference>